<reference evidence="3 4" key="1">
    <citation type="journal article" date="2011" name="PLoS Genet.">
        <title>Genomic analysis of the necrotrophic fungal pathogens Sclerotinia sclerotiorum and Botrytis cinerea.</title>
        <authorList>
            <person name="Amselem J."/>
            <person name="Cuomo C.A."/>
            <person name="van Kan J.A."/>
            <person name="Viaud M."/>
            <person name="Benito E.P."/>
            <person name="Couloux A."/>
            <person name="Coutinho P.M."/>
            <person name="de Vries R.P."/>
            <person name="Dyer P.S."/>
            <person name="Fillinger S."/>
            <person name="Fournier E."/>
            <person name="Gout L."/>
            <person name="Hahn M."/>
            <person name="Kohn L."/>
            <person name="Lapalu N."/>
            <person name="Plummer K.M."/>
            <person name="Pradier J.M."/>
            <person name="Quevillon E."/>
            <person name="Sharon A."/>
            <person name="Simon A."/>
            <person name="ten Have A."/>
            <person name="Tudzynski B."/>
            <person name="Tudzynski P."/>
            <person name="Wincker P."/>
            <person name="Andrew M."/>
            <person name="Anthouard V."/>
            <person name="Beever R.E."/>
            <person name="Beffa R."/>
            <person name="Benoit I."/>
            <person name="Bouzid O."/>
            <person name="Brault B."/>
            <person name="Chen Z."/>
            <person name="Choquer M."/>
            <person name="Collemare J."/>
            <person name="Cotton P."/>
            <person name="Danchin E.G."/>
            <person name="Da Silva C."/>
            <person name="Gautier A."/>
            <person name="Giraud C."/>
            <person name="Giraud T."/>
            <person name="Gonzalez C."/>
            <person name="Grossetete S."/>
            <person name="Guldener U."/>
            <person name="Henrissat B."/>
            <person name="Howlett B.J."/>
            <person name="Kodira C."/>
            <person name="Kretschmer M."/>
            <person name="Lappartient A."/>
            <person name="Leroch M."/>
            <person name="Levis C."/>
            <person name="Mauceli E."/>
            <person name="Neuveglise C."/>
            <person name="Oeser B."/>
            <person name="Pearson M."/>
            <person name="Poulain J."/>
            <person name="Poussereau N."/>
            <person name="Quesneville H."/>
            <person name="Rascle C."/>
            <person name="Schumacher J."/>
            <person name="Segurens B."/>
            <person name="Sexton A."/>
            <person name="Silva E."/>
            <person name="Sirven C."/>
            <person name="Soanes D.M."/>
            <person name="Talbot N.J."/>
            <person name="Templeton M."/>
            <person name="Yandava C."/>
            <person name="Yarden O."/>
            <person name="Zeng Q."/>
            <person name="Rollins J.A."/>
            <person name="Lebrun M.H."/>
            <person name="Dickman M."/>
        </authorList>
    </citation>
    <scope>NUCLEOTIDE SEQUENCE [LARGE SCALE GENOMIC DNA]</scope>
    <source>
        <strain evidence="3 4">B05.10</strain>
    </source>
</reference>
<feature type="chain" id="PRO_5016715267" evidence="2">
    <location>
        <begin position="18"/>
        <end position="417"/>
    </location>
</feature>
<protein>
    <submittedName>
        <fullName evidence="3">CND3</fullName>
    </submittedName>
</protein>
<evidence type="ECO:0000313" key="3">
    <source>
        <dbReference type="EMBL" id="ATZ58263.1"/>
    </source>
</evidence>
<dbReference type="PANTHER" id="PTHR36578:SF1">
    <property type="entry name" value="APPLE DOMAIN-CONTAINING PROTEIN"/>
    <property type="match status" value="1"/>
</dbReference>
<dbReference type="VEuPathDB" id="FungiDB:Bcin16g00930"/>
<dbReference type="GeneID" id="5431630"/>
<feature type="compositionally biased region" description="Gly residues" evidence="1">
    <location>
        <begin position="87"/>
        <end position="105"/>
    </location>
</feature>
<proteinExistence type="predicted"/>
<dbReference type="AlphaFoldDB" id="A0A384K613"/>
<dbReference type="KEGG" id="bfu:BCIN_16g00930"/>
<dbReference type="RefSeq" id="XP_024553666.1">
    <property type="nucleotide sequence ID" value="XM_024697850.1"/>
</dbReference>
<feature type="compositionally biased region" description="Low complexity" evidence="1">
    <location>
        <begin position="106"/>
        <end position="130"/>
    </location>
</feature>
<name>A0A384K613_BOTFB</name>
<reference evidence="3 4" key="3">
    <citation type="journal article" date="2017" name="Mol. Plant Pathol.">
        <title>A gapless genome sequence of the fungus Botrytis cinerea.</title>
        <authorList>
            <person name="Van Kan J.A."/>
            <person name="Stassen J.H."/>
            <person name="Mosbach A."/>
            <person name="Van Der Lee T.A."/>
            <person name="Faino L."/>
            <person name="Farmer A.D."/>
            <person name="Papasotiriou D.G."/>
            <person name="Zhou S."/>
            <person name="Seidl M.F."/>
            <person name="Cottam E."/>
            <person name="Edel D."/>
            <person name="Hahn M."/>
            <person name="Schwartz D.C."/>
            <person name="Dietrich R.A."/>
            <person name="Widdison S."/>
            <person name="Scalliet G."/>
        </authorList>
    </citation>
    <scope>NUCLEOTIDE SEQUENCE [LARGE SCALE GENOMIC DNA]</scope>
    <source>
        <strain evidence="3 4">B05.10</strain>
    </source>
</reference>
<feature type="signal peptide" evidence="2">
    <location>
        <begin position="1"/>
        <end position="17"/>
    </location>
</feature>
<sequence length="417" mass="43409">MHSSALLLAGFAALAAAKPAAQNIDFAAINAIALPTVTGPAPTATKESVVIDNAAASASGSAKATGLATASATSSQNVKRTFGSWGGSGWGSGGWGGNGGWGDDGGASSTTAKSTPTSTTTQNSVPTSSTAAVPYTTPDVSKACAIQPDGYGPKVQPDDVATFLAYPQFHTDAKNAATPSGYTQTFVDLNAAVTAVTYLGLTTFTTYDVAQCGSLCDSTSLCTGFNIYVERDPYMNPSDTCPNPASITNYKCTLWGSGVTAESATNTGQMRTDFQVVITGSNGYSKTVTPAPQPGWKPPQQCGGGNKGHSHPNTCLGQAFFPGPYNPAVCAGYATAQNAKNLSLVSWWMQMVYKFLNYSPFQCKFFNSYMLKKNGKPMGTYCSLFAQSYSSSQATYNPGQQGSDNWSCESSYTYTLN</sequence>
<evidence type="ECO:0000256" key="1">
    <source>
        <dbReference type="SAM" id="MobiDB-lite"/>
    </source>
</evidence>
<gene>
    <name evidence="3" type="primary">CND3</name>
    <name evidence="3" type="ORF">BCIN_16g00930</name>
</gene>
<reference evidence="3 4" key="2">
    <citation type="journal article" date="2012" name="Eukaryot. Cell">
        <title>Genome update of Botrytis cinerea strains B05.10 and T4.</title>
        <authorList>
            <person name="Staats M."/>
            <person name="van Kan J.A."/>
        </authorList>
    </citation>
    <scope>NUCLEOTIDE SEQUENCE [LARGE SCALE GENOMIC DNA]</scope>
    <source>
        <strain evidence="3 4">B05.10</strain>
    </source>
</reference>
<dbReference type="OrthoDB" id="271448at2759"/>
<dbReference type="PANTHER" id="PTHR36578">
    <property type="entry name" value="CHROMOSOME 15, WHOLE GENOME SHOTGUN SEQUENCE"/>
    <property type="match status" value="1"/>
</dbReference>
<evidence type="ECO:0000313" key="4">
    <source>
        <dbReference type="Proteomes" id="UP000001798"/>
    </source>
</evidence>
<keyword evidence="4" id="KW-1185">Reference proteome</keyword>
<evidence type="ECO:0000256" key="2">
    <source>
        <dbReference type="SAM" id="SignalP"/>
    </source>
</evidence>
<organism evidence="3 4">
    <name type="scientific">Botryotinia fuckeliana (strain B05.10)</name>
    <name type="common">Noble rot fungus</name>
    <name type="synonym">Botrytis cinerea</name>
    <dbReference type="NCBI Taxonomy" id="332648"/>
    <lineage>
        <taxon>Eukaryota</taxon>
        <taxon>Fungi</taxon>
        <taxon>Dikarya</taxon>
        <taxon>Ascomycota</taxon>
        <taxon>Pezizomycotina</taxon>
        <taxon>Leotiomycetes</taxon>
        <taxon>Helotiales</taxon>
        <taxon>Sclerotiniaceae</taxon>
        <taxon>Botrytis</taxon>
    </lineage>
</organism>
<dbReference type="Proteomes" id="UP000001798">
    <property type="component" value="Chromosome 16"/>
</dbReference>
<accession>A0A384K613</accession>
<feature type="region of interest" description="Disordered" evidence="1">
    <location>
        <begin position="87"/>
        <end position="133"/>
    </location>
</feature>
<keyword evidence="2" id="KW-0732">Signal</keyword>
<dbReference type="EMBL" id="CP009820">
    <property type="protein sequence ID" value="ATZ58263.1"/>
    <property type="molecule type" value="Genomic_DNA"/>
</dbReference>